<feature type="transmembrane region" description="Helical" evidence="1">
    <location>
        <begin position="125"/>
        <end position="147"/>
    </location>
</feature>
<dbReference type="Proteomes" id="UP000317422">
    <property type="component" value="Unassembled WGS sequence"/>
</dbReference>
<dbReference type="EMBL" id="VFQC01000003">
    <property type="protein sequence ID" value="TQN27622.1"/>
    <property type="molecule type" value="Genomic_DNA"/>
</dbReference>
<keyword evidence="1" id="KW-0812">Transmembrane</keyword>
<dbReference type="InterPro" id="IPR021994">
    <property type="entry name" value="DUF3592"/>
</dbReference>
<dbReference type="OrthoDB" id="4212335at2"/>
<keyword evidence="1" id="KW-1133">Transmembrane helix</keyword>
<dbReference type="RefSeq" id="WP_141926053.1">
    <property type="nucleotide sequence ID" value="NZ_VFQC01000003.1"/>
</dbReference>
<evidence type="ECO:0000256" key="1">
    <source>
        <dbReference type="SAM" id="Phobius"/>
    </source>
</evidence>
<sequence>MDGETTKELFGWLVMTAFGAGFAGFGGWYLRRLVWLRRNGLRVPGRVGGRNWSLTVDTDGPTSVSARSSSRYRFRTAEGEEVSAAQRFAFSHNMLREGQHVTVAYNPANPRESEIVEAKSQVISALLFLLLGGLFLVIGLLLVAATLTP</sequence>
<dbReference type="Pfam" id="PF12158">
    <property type="entry name" value="DUF3592"/>
    <property type="match status" value="1"/>
</dbReference>
<feature type="transmembrane region" description="Helical" evidence="1">
    <location>
        <begin position="12"/>
        <end position="30"/>
    </location>
</feature>
<evidence type="ECO:0000313" key="3">
    <source>
        <dbReference type="EMBL" id="TQN27622.1"/>
    </source>
</evidence>
<accession>A0A543N715</accession>
<evidence type="ECO:0000259" key="2">
    <source>
        <dbReference type="Pfam" id="PF12158"/>
    </source>
</evidence>
<organism evidence="3 4">
    <name type="scientific">Haloactinospora alba</name>
    <dbReference type="NCBI Taxonomy" id="405555"/>
    <lineage>
        <taxon>Bacteria</taxon>
        <taxon>Bacillati</taxon>
        <taxon>Actinomycetota</taxon>
        <taxon>Actinomycetes</taxon>
        <taxon>Streptosporangiales</taxon>
        <taxon>Nocardiopsidaceae</taxon>
        <taxon>Haloactinospora</taxon>
    </lineage>
</organism>
<keyword evidence="4" id="KW-1185">Reference proteome</keyword>
<gene>
    <name evidence="3" type="ORF">FHX37_4346</name>
</gene>
<reference evidence="3 4" key="1">
    <citation type="submission" date="2019-06" db="EMBL/GenBank/DDBJ databases">
        <title>Sequencing the genomes of 1000 actinobacteria strains.</title>
        <authorList>
            <person name="Klenk H.-P."/>
        </authorList>
    </citation>
    <scope>NUCLEOTIDE SEQUENCE [LARGE SCALE GENOMIC DNA]</scope>
    <source>
        <strain evidence="3 4">DSM 45015</strain>
    </source>
</reference>
<dbReference type="AlphaFoldDB" id="A0A543N715"/>
<keyword evidence="1" id="KW-0472">Membrane</keyword>
<feature type="domain" description="DUF3592" evidence="2">
    <location>
        <begin position="44"/>
        <end position="116"/>
    </location>
</feature>
<proteinExistence type="predicted"/>
<comment type="caution">
    <text evidence="3">The sequence shown here is derived from an EMBL/GenBank/DDBJ whole genome shotgun (WGS) entry which is preliminary data.</text>
</comment>
<evidence type="ECO:0000313" key="4">
    <source>
        <dbReference type="Proteomes" id="UP000317422"/>
    </source>
</evidence>
<protein>
    <submittedName>
        <fullName evidence="3">Uncharacterized protein DUF3592</fullName>
    </submittedName>
</protein>
<name>A0A543N715_9ACTN</name>